<evidence type="ECO:0000313" key="1">
    <source>
        <dbReference type="EMBL" id="ETO28057.1"/>
    </source>
</evidence>
<accession>X6NRU1</accession>
<keyword evidence="2" id="KW-1185">Reference proteome</keyword>
<dbReference type="Gene3D" id="2.60.120.920">
    <property type="match status" value="1"/>
</dbReference>
<name>X6NRU1_RETFI</name>
<dbReference type="AlphaFoldDB" id="X6NRU1"/>
<comment type="caution">
    <text evidence="1">The sequence shown here is derived from an EMBL/GenBank/DDBJ whole genome shotgun (WGS) entry which is preliminary data.</text>
</comment>
<gene>
    <name evidence="1" type="ORF">RFI_09077</name>
</gene>
<dbReference type="EMBL" id="ASPP01006891">
    <property type="protein sequence ID" value="ETO28057.1"/>
    <property type="molecule type" value="Genomic_DNA"/>
</dbReference>
<reference evidence="1 2" key="1">
    <citation type="journal article" date="2013" name="Curr. Biol.">
        <title>The Genome of the Foraminiferan Reticulomyxa filosa.</title>
        <authorList>
            <person name="Glockner G."/>
            <person name="Hulsmann N."/>
            <person name="Schleicher M."/>
            <person name="Noegel A.A."/>
            <person name="Eichinger L."/>
            <person name="Gallinger C."/>
            <person name="Pawlowski J."/>
            <person name="Sierra R."/>
            <person name="Euteneuer U."/>
            <person name="Pillet L."/>
            <person name="Moustafa A."/>
            <person name="Platzer M."/>
            <person name="Groth M."/>
            <person name="Szafranski K."/>
            <person name="Schliwa M."/>
        </authorList>
    </citation>
    <scope>NUCLEOTIDE SEQUENCE [LARGE SCALE GENOMIC DNA]</scope>
</reference>
<dbReference type="Proteomes" id="UP000023152">
    <property type="component" value="Unassembled WGS sequence"/>
</dbReference>
<sequence>MPADKSKKKKIDEFYEAWRKKVFTILEFWNKEACIYVPDDISKLVFEFCSWVFALFVSLLSKINITNKIKECDICWSRTVCGNNIQFMSESTVEFALDDTCLHTIATGALPIQKKDCKYFVYQLQFISPRKDGSWCIGIAEFPVTISSTNAIVTEENNKQLDKASISALKNTKVTAFDLNDGRFKANVRDNDKVQFLVEFYDSENSTDDASKGHGVVHAFHNGETYMGEFFTNIPKSFVPAVCTRASNQCVLEYLDPTKYAEMLQREREKIQKSTTNKPFF</sequence>
<dbReference type="InterPro" id="IPR043136">
    <property type="entry name" value="B30.2/SPRY_sf"/>
</dbReference>
<protein>
    <submittedName>
        <fullName evidence="1">Uncharacterized protein</fullName>
    </submittedName>
</protein>
<organism evidence="1 2">
    <name type="scientific">Reticulomyxa filosa</name>
    <dbReference type="NCBI Taxonomy" id="46433"/>
    <lineage>
        <taxon>Eukaryota</taxon>
        <taxon>Sar</taxon>
        <taxon>Rhizaria</taxon>
        <taxon>Retaria</taxon>
        <taxon>Foraminifera</taxon>
        <taxon>Monothalamids</taxon>
        <taxon>Reticulomyxidae</taxon>
        <taxon>Reticulomyxa</taxon>
    </lineage>
</organism>
<proteinExistence type="predicted"/>
<evidence type="ECO:0000313" key="2">
    <source>
        <dbReference type="Proteomes" id="UP000023152"/>
    </source>
</evidence>